<dbReference type="CDD" id="cd13220">
    <property type="entry name" value="PH-GRAM_GRAMDC"/>
    <property type="match status" value="1"/>
</dbReference>
<feature type="region of interest" description="Disordered" evidence="6">
    <location>
        <begin position="563"/>
        <end position="632"/>
    </location>
</feature>
<dbReference type="Pfam" id="PF16016">
    <property type="entry name" value="VASt"/>
    <property type="match status" value="1"/>
</dbReference>
<evidence type="ECO:0000256" key="6">
    <source>
        <dbReference type="SAM" id="MobiDB-lite"/>
    </source>
</evidence>
<evidence type="ECO:0000256" key="3">
    <source>
        <dbReference type="ARBA" id="ARBA00022692"/>
    </source>
</evidence>
<dbReference type="EMBL" id="AKCU01000356">
    <property type="protein sequence ID" value="EKV12170.1"/>
    <property type="molecule type" value="Genomic_DNA"/>
</dbReference>
<dbReference type="GO" id="GO:0005739">
    <property type="term" value="C:mitochondrion"/>
    <property type="evidence" value="ECO:0007669"/>
    <property type="project" value="TreeGrafter"/>
</dbReference>
<feature type="compositionally biased region" description="Basic and acidic residues" evidence="6">
    <location>
        <begin position="92"/>
        <end position="103"/>
    </location>
</feature>
<reference evidence="10" key="1">
    <citation type="journal article" date="2012" name="BMC Genomics">
        <title>Genome sequence of the necrotrophic fungus Penicillium digitatum, the main postharvest pathogen of citrus.</title>
        <authorList>
            <person name="Marcet-Houben M."/>
            <person name="Ballester A.-R."/>
            <person name="de la Fuente B."/>
            <person name="Harries E."/>
            <person name="Marcos J.F."/>
            <person name="Gonzalez-Candelas L."/>
            <person name="Gabaldon T."/>
        </authorList>
    </citation>
    <scope>NUCLEOTIDE SEQUENCE [LARGE SCALE GENOMIC DNA]</scope>
    <source>
        <strain evidence="10">Pd1 / CECT 20795</strain>
    </source>
</reference>
<comment type="caution">
    <text evidence="9">The sequence shown here is derived from an EMBL/GenBank/DDBJ whole genome shotgun (WGS) entry which is preliminary data.</text>
</comment>
<keyword evidence="5 7" id="KW-0472">Membrane</keyword>
<feature type="domain" description="VASt" evidence="8">
    <location>
        <begin position="918"/>
        <end position="1090"/>
    </location>
</feature>
<keyword evidence="4 7" id="KW-1133">Transmembrane helix</keyword>
<comment type="similarity">
    <text evidence="2">Belongs to the YSP2 family.</text>
</comment>
<dbReference type="GO" id="GO:0120015">
    <property type="term" value="F:sterol transfer activity"/>
    <property type="evidence" value="ECO:0007669"/>
    <property type="project" value="TreeGrafter"/>
</dbReference>
<name>K9FR52_PEND1</name>
<dbReference type="PANTHER" id="PTHR23319:SF4">
    <property type="entry name" value="GRAM DOMAIN CONTAINING 1B, ISOFORM E"/>
    <property type="match status" value="1"/>
</dbReference>
<feature type="compositionally biased region" description="Acidic residues" evidence="6">
    <location>
        <begin position="779"/>
        <end position="800"/>
    </location>
</feature>
<dbReference type="GO" id="GO:0005886">
    <property type="term" value="C:plasma membrane"/>
    <property type="evidence" value="ECO:0007669"/>
    <property type="project" value="TreeGrafter"/>
</dbReference>
<dbReference type="PROSITE" id="PS51778">
    <property type="entry name" value="VAST"/>
    <property type="match status" value="1"/>
</dbReference>
<feature type="compositionally biased region" description="Polar residues" evidence="6">
    <location>
        <begin position="424"/>
        <end position="441"/>
    </location>
</feature>
<evidence type="ECO:0000256" key="1">
    <source>
        <dbReference type="ARBA" id="ARBA00004167"/>
    </source>
</evidence>
<evidence type="ECO:0000256" key="2">
    <source>
        <dbReference type="ARBA" id="ARBA00006582"/>
    </source>
</evidence>
<dbReference type="GO" id="GO:0005789">
    <property type="term" value="C:endoplasmic reticulum membrane"/>
    <property type="evidence" value="ECO:0007669"/>
    <property type="project" value="TreeGrafter"/>
</dbReference>
<evidence type="ECO:0000259" key="8">
    <source>
        <dbReference type="PROSITE" id="PS51778"/>
    </source>
</evidence>
<feature type="region of interest" description="Disordered" evidence="6">
    <location>
        <begin position="837"/>
        <end position="913"/>
    </location>
</feature>
<dbReference type="SMART" id="SM00568">
    <property type="entry name" value="GRAM"/>
    <property type="match status" value="1"/>
</dbReference>
<feature type="transmembrane region" description="Helical" evidence="7">
    <location>
        <begin position="1152"/>
        <end position="1171"/>
    </location>
</feature>
<feature type="compositionally biased region" description="Basic and acidic residues" evidence="6">
    <location>
        <begin position="848"/>
        <end position="889"/>
    </location>
</feature>
<dbReference type="Proteomes" id="UP000009886">
    <property type="component" value="Unassembled WGS sequence"/>
</dbReference>
<dbReference type="InterPro" id="IPR031968">
    <property type="entry name" value="VASt"/>
</dbReference>
<organism evidence="9 10">
    <name type="scientific">Penicillium digitatum (strain Pd1 / CECT 20795)</name>
    <name type="common">Green mold</name>
    <dbReference type="NCBI Taxonomy" id="1170230"/>
    <lineage>
        <taxon>Eukaryota</taxon>
        <taxon>Fungi</taxon>
        <taxon>Dikarya</taxon>
        <taxon>Ascomycota</taxon>
        <taxon>Pezizomycotina</taxon>
        <taxon>Eurotiomycetes</taxon>
        <taxon>Eurotiomycetidae</taxon>
        <taxon>Eurotiales</taxon>
        <taxon>Aspergillaceae</taxon>
        <taxon>Penicillium</taxon>
    </lineage>
</organism>
<feature type="compositionally biased region" description="Polar residues" evidence="6">
    <location>
        <begin position="104"/>
        <end position="115"/>
    </location>
</feature>
<dbReference type="GO" id="GO:0032366">
    <property type="term" value="P:intracellular sterol transport"/>
    <property type="evidence" value="ECO:0007669"/>
    <property type="project" value="TreeGrafter"/>
</dbReference>
<feature type="region of interest" description="Disordered" evidence="6">
    <location>
        <begin position="498"/>
        <end position="534"/>
    </location>
</feature>
<keyword evidence="3 7" id="KW-0812">Transmembrane</keyword>
<dbReference type="InterPro" id="IPR051482">
    <property type="entry name" value="Cholesterol_transport"/>
</dbReference>
<protein>
    <recommendedName>
        <fullName evidence="8">VASt domain-containing protein</fullName>
    </recommendedName>
</protein>
<feature type="compositionally biased region" description="Polar residues" evidence="6">
    <location>
        <begin position="19"/>
        <end position="38"/>
    </location>
</feature>
<feature type="compositionally biased region" description="Low complexity" evidence="6">
    <location>
        <begin position="1"/>
        <end position="10"/>
    </location>
</feature>
<dbReference type="Pfam" id="PF02893">
    <property type="entry name" value="GRAM"/>
    <property type="match status" value="1"/>
</dbReference>
<dbReference type="InterPro" id="IPR004182">
    <property type="entry name" value="GRAM"/>
</dbReference>
<dbReference type="GO" id="GO:0032541">
    <property type="term" value="C:cortical endoplasmic reticulum"/>
    <property type="evidence" value="ECO:0007669"/>
    <property type="project" value="TreeGrafter"/>
</dbReference>
<feature type="compositionally biased region" description="Polar residues" evidence="6">
    <location>
        <begin position="760"/>
        <end position="770"/>
    </location>
</feature>
<gene>
    <name evidence="9" type="ORF">PDIP_53170</name>
</gene>
<feature type="region of interest" description="Disordered" evidence="6">
    <location>
        <begin position="1"/>
        <end position="384"/>
    </location>
</feature>
<evidence type="ECO:0000313" key="9">
    <source>
        <dbReference type="EMBL" id="EKV12170.1"/>
    </source>
</evidence>
<feature type="compositionally biased region" description="Polar residues" evidence="6">
    <location>
        <begin position="332"/>
        <end position="362"/>
    </location>
</feature>
<dbReference type="HOGENOM" id="CLU_006864_0_0_1"/>
<sequence>MADSSSSSVRGENRSRRSWTLTAESSALESNGRSSQDSNLERPKTQSGEADPKAGPSGFSKLLDVRRRRKESKKKNQKPNDESGVPTVVLENDLHESRSDQSRDGTSAAPSSNGESFAPEAEGDNNCLLTDDEEPDGPPPLTSHSSHAGFYTSSSPMFKTRSVDAANTEDSHADAESALSGPSAPGSELIPGERISRRATSGMALDIPADPDSKKRGTSPGRLFKGAFGSDKKSANDDPEASSVKPGGTKSGRGLFGAGRRSSLSVKRALVAPDDDPSVFAPIRTDLTDDKARSLEASPMPNTPPHSAIPAPATTVTPPTPTEYRLPRAHILSNNAIDSPESLQSGDSPSSGITTVSPSGNMISHRRVRSASAAHGPSKLSNSVSALTPLEEKNSGVKNAPATQQTGFFSSVFSVAQNAATSFSNSINAQQRNRQTSQNVLSDAEKSLNESTSEEGERNSDNGSRIAEGRPSAVETLGAGDLDFSHLDMDARPGESITTADGVVITKPGNPVDKRKNTAVSRRDDEAAKLEDKRAARAVQVAYARPSDVSLAGPTDDALEIQSTRSLPKDGPIVGDQTPPNGSVVDGDLGGGPKRTGSGRSKLAQRHRGSSGATTSTTGATGAPGGNSSVPRLTGFAVASKKRNRDFHQLFRSVPEDDYLIEDYSCALQREIILAGRIYISEGHICFSSNILGWVTTLVISFDEVVAIEKESTAVVFPNAIAIQTLHARHTFRSLLSRESTYDLMVNIWKINHPTIKSSVNGSRVTNGTGDKTEKVGEEESESESDVTEEDEIYDEDEEGDHAESFFEAGDSANASATSLPVRKGLSRKASNLSANAAVPVAGTNGNGDKKSGDKKNGDKKNSDKKNSDKKNGDKKNGDKKNGDKKNSDKAASTDAPADFPGPATHEATEYGDSNGQYEKVIKEEIISAPLGKVFSLVFGPASGEFMTKFLTDNQKCTELQFEGTAKGLTIEAPTRKYSYIKPLSGSIGPKQTKCISTETMDFLDLEKAVLVTLSTQTPDVPSGNVFATMTKYLFTWAPGNQTRFLMTCTIEWSGKSWLKGPIEKGAIDGQTTFGNEIVKALQIGVVSRGRANGAGRGKDKRKKDEGAGQESPEAATVAVAVDPKVGKEESWGLFEPVRPLLEPFTSILTPLWSSNFALLVIGILFYMAFFRSSPSPSMLSHEVGCPGHGLPQRLAAYEEMWRREETELWNWLEDRVGMDGMVFPNVYRSPEPYSSRRPSRASASDERELAARLREGKISDREMDHALRTTRERLDVLEEMMVKRKARWEAEELVKSEL</sequence>
<proteinExistence type="inferred from homology"/>
<feature type="compositionally biased region" description="Basic residues" evidence="6">
    <location>
        <begin position="66"/>
        <end position="77"/>
    </location>
</feature>
<evidence type="ECO:0000256" key="7">
    <source>
        <dbReference type="SAM" id="Phobius"/>
    </source>
</evidence>
<dbReference type="GO" id="GO:0140268">
    <property type="term" value="C:endoplasmic reticulum-plasma membrane contact site"/>
    <property type="evidence" value="ECO:0007669"/>
    <property type="project" value="TreeGrafter"/>
</dbReference>
<feature type="region of interest" description="Disordered" evidence="6">
    <location>
        <begin position="760"/>
        <end position="800"/>
    </location>
</feature>
<dbReference type="PANTHER" id="PTHR23319">
    <property type="entry name" value="GRAM DOMAIN CONTAINING 1B, ISOFORM E"/>
    <property type="match status" value="1"/>
</dbReference>
<feature type="compositionally biased region" description="Basic and acidic residues" evidence="6">
    <location>
        <begin position="512"/>
        <end position="534"/>
    </location>
</feature>
<feature type="region of interest" description="Disordered" evidence="6">
    <location>
        <begin position="424"/>
        <end position="472"/>
    </location>
</feature>
<dbReference type="VEuPathDB" id="FungiDB:PDIP_53170"/>
<feature type="region of interest" description="Disordered" evidence="6">
    <location>
        <begin position="1091"/>
        <end position="1114"/>
    </location>
</feature>
<dbReference type="KEGG" id="pdp:PDIP_53170"/>
<feature type="compositionally biased region" description="Polar residues" evidence="6">
    <location>
        <begin position="142"/>
        <end position="157"/>
    </location>
</feature>
<evidence type="ECO:0000256" key="4">
    <source>
        <dbReference type="ARBA" id="ARBA00022989"/>
    </source>
</evidence>
<dbReference type="OrthoDB" id="2162691at2759"/>
<dbReference type="GO" id="GO:0032934">
    <property type="term" value="F:sterol binding"/>
    <property type="evidence" value="ECO:0007669"/>
    <property type="project" value="TreeGrafter"/>
</dbReference>
<comment type="subcellular location">
    <subcellularLocation>
        <location evidence="1">Membrane</location>
        <topology evidence="1">Single-pass membrane protein</topology>
    </subcellularLocation>
</comment>
<feature type="compositionally biased region" description="Low complexity" evidence="6">
    <location>
        <begin position="610"/>
        <end position="629"/>
    </location>
</feature>
<dbReference type="Gene3D" id="2.30.29.30">
    <property type="entry name" value="Pleckstrin-homology domain (PH domain)/Phosphotyrosine-binding domain (PTB)"/>
    <property type="match status" value="1"/>
</dbReference>
<dbReference type="InterPro" id="IPR011993">
    <property type="entry name" value="PH-like_dom_sf"/>
</dbReference>
<accession>K9FR52</accession>
<evidence type="ECO:0000313" key="10">
    <source>
        <dbReference type="Proteomes" id="UP000009886"/>
    </source>
</evidence>
<evidence type="ECO:0000256" key="5">
    <source>
        <dbReference type="ARBA" id="ARBA00023136"/>
    </source>
</evidence>